<organism evidence="1 2">
    <name type="scientific">Ricinus communis</name>
    <name type="common">Castor bean</name>
    <dbReference type="NCBI Taxonomy" id="3988"/>
    <lineage>
        <taxon>Eukaryota</taxon>
        <taxon>Viridiplantae</taxon>
        <taxon>Streptophyta</taxon>
        <taxon>Embryophyta</taxon>
        <taxon>Tracheophyta</taxon>
        <taxon>Spermatophyta</taxon>
        <taxon>Magnoliopsida</taxon>
        <taxon>eudicotyledons</taxon>
        <taxon>Gunneridae</taxon>
        <taxon>Pentapetalae</taxon>
        <taxon>rosids</taxon>
        <taxon>fabids</taxon>
        <taxon>Malpighiales</taxon>
        <taxon>Euphorbiaceae</taxon>
        <taxon>Acalyphoideae</taxon>
        <taxon>Acalypheae</taxon>
        <taxon>Ricinus</taxon>
    </lineage>
</organism>
<dbReference type="Proteomes" id="UP000008311">
    <property type="component" value="Unassembled WGS sequence"/>
</dbReference>
<evidence type="ECO:0000313" key="2">
    <source>
        <dbReference type="Proteomes" id="UP000008311"/>
    </source>
</evidence>
<keyword evidence="2" id="KW-1185">Reference proteome</keyword>
<proteinExistence type="predicted"/>
<name>B9RB27_RICCO</name>
<dbReference type="EMBL" id="EQ973773">
    <property type="protein sequence ID" value="EEF52004.1"/>
    <property type="molecule type" value="Genomic_DNA"/>
</dbReference>
<sequence length="102" mass="11106">MGTTSHQREEETDVSQLQNTATKANCVLIAAKLNTNGDDESLSDFGINGADAHLMLASPTTGEGSPWEVDQPRIDTVQEDIDYGWTFIDLEKESMGIATGRF</sequence>
<evidence type="ECO:0000313" key="1">
    <source>
        <dbReference type="EMBL" id="EEF52004.1"/>
    </source>
</evidence>
<reference evidence="2" key="1">
    <citation type="journal article" date="2010" name="Nat. Biotechnol.">
        <title>Draft genome sequence of the oilseed species Ricinus communis.</title>
        <authorList>
            <person name="Chan A.P."/>
            <person name="Crabtree J."/>
            <person name="Zhao Q."/>
            <person name="Lorenzi H."/>
            <person name="Orvis J."/>
            <person name="Puiu D."/>
            <person name="Melake-Berhan A."/>
            <person name="Jones K.M."/>
            <person name="Redman J."/>
            <person name="Chen G."/>
            <person name="Cahoon E.B."/>
            <person name="Gedil M."/>
            <person name="Stanke M."/>
            <person name="Haas B.J."/>
            <person name="Wortman J.R."/>
            <person name="Fraser-Liggett C.M."/>
            <person name="Ravel J."/>
            <person name="Rabinowicz P.D."/>
        </authorList>
    </citation>
    <scope>NUCLEOTIDE SEQUENCE [LARGE SCALE GENOMIC DNA]</scope>
    <source>
        <strain evidence="2">cv. Hale</strain>
    </source>
</reference>
<dbReference type="AlphaFoldDB" id="B9RB27"/>
<accession>B9RB27</accession>
<gene>
    <name evidence="1" type="ORF">RCOM_1510610</name>
</gene>
<dbReference type="InParanoid" id="B9RB27"/>
<protein>
    <submittedName>
        <fullName evidence="1">Uncharacterized protein</fullName>
    </submittedName>
</protein>